<evidence type="ECO:0000256" key="1">
    <source>
        <dbReference type="SAM" id="MobiDB-lite"/>
    </source>
</evidence>
<dbReference type="InterPro" id="IPR017853">
    <property type="entry name" value="GH"/>
</dbReference>
<feature type="region of interest" description="Disordered" evidence="1">
    <location>
        <begin position="168"/>
        <end position="198"/>
    </location>
</feature>
<dbReference type="Pfam" id="PF18120">
    <property type="entry name" value="DUF5597"/>
    <property type="match status" value="1"/>
</dbReference>
<dbReference type="InterPro" id="IPR040719">
    <property type="entry name" value="DUF5597"/>
</dbReference>
<proteinExistence type="predicted"/>
<evidence type="ECO:0000259" key="2">
    <source>
        <dbReference type="Pfam" id="PF18120"/>
    </source>
</evidence>
<dbReference type="EMBL" id="JFBX01000758">
    <property type="protein sequence ID" value="KXH28997.1"/>
    <property type="molecule type" value="Genomic_DNA"/>
</dbReference>
<keyword evidence="4" id="KW-1185">Reference proteome</keyword>
<dbReference type="AlphaFoldDB" id="A0A135RZQ7"/>
<dbReference type="OrthoDB" id="4849683at2759"/>
<reference evidence="3 4" key="1">
    <citation type="submission" date="2014-02" db="EMBL/GenBank/DDBJ databases">
        <title>The genome sequence of Colletotrichum simmondsii CBS122122.</title>
        <authorList>
            <person name="Baroncelli R."/>
            <person name="Thon M.R."/>
        </authorList>
    </citation>
    <scope>NUCLEOTIDE SEQUENCE [LARGE SCALE GENOMIC DNA]</scope>
    <source>
        <strain evidence="3 4">CBS122122</strain>
    </source>
</reference>
<dbReference type="SUPFAM" id="SSF51445">
    <property type="entry name" value="(Trans)glycosidases"/>
    <property type="match status" value="1"/>
</dbReference>
<feature type="compositionally biased region" description="Basic and acidic residues" evidence="1">
    <location>
        <begin position="177"/>
        <end position="191"/>
    </location>
</feature>
<accession>A0A135RZQ7</accession>
<evidence type="ECO:0000313" key="3">
    <source>
        <dbReference type="EMBL" id="KXH28997.1"/>
    </source>
</evidence>
<dbReference type="Gene3D" id="3.20.20.80">
    <property type="entry name" value="Glycosidases"/>
    <property type="match status" value="1"/>
</dbReference>
<feature type="domain" description="DUF5597" evidence="2">
    <location>
        <begin position="442"/>
        <end position="552"/>
    </location>
</feature>
<dbReference type="Proteomes" id="UP000070328">
    <property type="component" value="Unassembled WGS sequence"/>
</dbReference>
<comment type="caution">
    <text evidence="3">The sequence shown here is derived from an EMBL/GenBank/DDBJ whole genome shotgun (WGS) entry which is preliminary data.</text>
</comment>
<name>A0A135RZQ7_9PEZI</name>
<sequence>MPNSDNVKAPPRFKKEGDYHRLIVDGKPFFILGVEVLPSTSSSAAYMARKWQDIKALGLNTVLLAVTWEVFEPKEGQFNIGLVASLVAQAREAGIRVIISWFGSMKGDFDNGKSFHLPSNFFILSKPFYPQASMLLNMPMDVSSYTPQWIKTDPARFPKMRVPKCQMADGMGDDDEHACRDKAKNNDRDNENPENGTDAWVAVPTTVVSLFGPELIAAEKTAFAEFVQQIKAADAGYDTILMLQIGSEIGYFKWSRDVCDAALVAFDNGIPADYLEFLVRSGSVLSVAAVHAWEEFADGPEGTDELFTTYHMASHINSLAKIAKETYSVPVIVNADLEQLRGKKHGGPRPETLHLWKLFAPYIDLYAPQKIHDDYNKNCKTWGSGANQALLVQAHGECNDNIRLFWSAFATHGAIGVVLLSIEDSEIRSSESHILKLVTFFRQAVPFLLNAQDQGQSHIGIAAHICNGNQIIHFTSGEFDITIVMVINRHMGYGLAIDQGNGKLLLFGEDIEVKAKSRNDDVLFTRVLSFHELEIDEQGALQIRRTFNADETGGSKGASIRSETPMIAEVQFYGIKD</sequence>
<gene>
    <name evidence="3" type="ORF">CSIM01_02066</name>
</gene>
<evidence type="ECO:0000313" key="4">
    <source>
        <dbReference type="Proteomes" id="UP000070328"/>
    </source>
</evidence>
<protein>
    <submittedName>
        <fullName evidence="3">DNA recombination protein</fullName>
    </submittedName>
</protein>
<organism evidence="3 4">
    <name type="scientific">Colletotrichum simmondsii</name>
    <dbReference type="NCBI Taxonomy" id="703756"/>
    <lineage>
        <taxon>Eukaryota</taxon>
        <taxon>Fungi</taxon>
        <taxon>Dikarya</taxon>
        <taxon>Ascomycota</taxon>
        <taxon>Pezizomycotina</taxon>
        <taxon>Sordariomycetes</taxon>
        <taxon>Hypocreomycetidae</taxon>
        <taxon>Glomerellales</taxon>
        <taxon>Glomerellaceae</taxon>
        <taxon>Colletotrichum</taxon>
        <taxon>Colletotrichum acutatum species complex</taxon>
    </lineage>
</organism>